<feature type="compositionally biased region" description="Low complexity" evidence="1">
    <location>
        <begin position="329"/>
        <end position="340"/>
    </location>
</feature>
<evidence type="ECO:0000256" key="1">
    <source>
        <dbReference type="SAM" id="MobiDB-lite"/>
    </source>
</evidence>
<dbReference type="EMBL" id="JACAZF010000010">
    <property type="protein sequence ID" value="KAF7293703.1"/>
    <property type="molecule type" value="Genomic_DNA"/>
</dbReference>
<proteinExistence type="predicted"/>
<organism evidence="2 3">
    <name type="scientific">Mycena indigotica</name>
    <dbReference type="NCBI Taxonomy" id="2126181"/>
    <lineage>
        <taxon>Eukaryota</taxon>
        <taxon>Fungi</taxon>
        <taxon>Dikarya</taxon>
        <taxon>Basidiomycota</taxon>
        <taxon>Agaricomycotina</taxon>
        <taxon>Agaricomycetes</taxon>
        <taxon>Agaricomycetidae</taxon>
        <taxon>Agaricales</taxon>
        <taxon>Marasmiineae</taxon>
        <taxon>Mycenaceae</taxon>
        <taxon>Mycena</taxon>
    </lineage>
</organism>
<keyword evidence="3" id="KW-1185">Reference proteome</keyword>
<dbReference type="AlphaFoldDB" id="A0A8H6VXE8"/>
<name>A0A8H6VXE8_9AGAR</name>
<accession>A0A8H6VXE8</accession>
<feature type="compositionally biased region" description="Basic residues" evidence="1">
    <location>
        <begin position="252"/>
        <end position="274"/>
    </location>
</feature>
<reference evidence="2" key="1">
    <citation type="submission" date="2020-05" db="EMBL/GenBank/DDBJ databases">
        <title>Mycena genomes resolve the evolution of fungal bioluminescence.</title>
        <authorList>
            <person name="Tsai I.J."/>
        </authorList>
    </citation>
    <scope>NUCLEOTIDE SEQUENCE</scope>
    <source>
        <strain evidence="2">171206Taipei</strain>
    </source>
</reference>
<dbReference type="RefSeq" id="XP_037215866.1">
    <property type="nucleotide sequence ID" value="XM_037368034.1"/>
</dbReference>
<feature type="compositionally biased region" description="Gly residues" evidence="1">
    <location>
        <begin position="241"/>
        <end position="251"/>
    </location>
</feature>
<evidence type="ECO:0000313" key="3">
    <source>
        <dbReference type="Proteomes" id="UP000636479"/>
    </source>
</evidence>
<feature type="region of interest" description="Disordered" evidence="1">
    <location>
        <begin position="237"/>
        <end position="293"/>
    </location>
</feature>
<dbReference type="OrthoDB" id="2941157at2759"/>
<protein>
    <submittedName>
        <fullName evidence="2">RT-RNaseH domain-containing protein</fullName>
    </submittedName>
</protein>
<dbReference type="Proteomes" id="UP000636479">
    <property type="component" value="Unassembled WGS sequence"/>
</dbReference>
<comment type="caution">
    <text evidence="2">The sequence shown here is derived from an EMBL/GenBank/DDBJ whole genome shotgun (WGS) entry which is preliminary data.</text>
</comment>
<feature type="compositionally biased region" description="Gly residues" evidence="1">
    <location>
        <begin position="276"/>
        <end position="285"/>
    </location>
</feature>
<feature type="region of interest" description="Disordered" evidence="1">
    <location>
        <begin position="317"/>
        <end position="348"/>
    </location>
</feature>
<evidence type="ECO:0000313" key="2">
    <source>
        <dbReference type="EMBL" id="KAF7293703.1"/>
    </source>
</evidence>
<sequence>MGKAELSEFDSLFHISPSPAYDSILIDYAISTGVDLNSVVPTPWTTRLFSETRTYTTSAGAKAPIVAKRKYKPVARKIRPVPTYQPDPRKHFFRDIPRAKPTILPVNPPDYTTLAFGQRVTRERLDSMLSNIQPGILLPSNNIIYSKGLMSLSIWLPTTTTAAHWHDDSEEEKHPCADAAPCTRARAPEAWPAHTQDPPSLTWTKPAPRARSRTPRRHECQGLGLEERACCRAEGTVTERGGQGSGWTRHGGGTRRCARGAARVRRGGAAHPRGRGAAGGTGALGGVEETGQGRMVDGTSAIDRRFSFFLSPHLPPPHKPINGPLVVHSPPQSSQNPSSSTLKTSWTQNPTFSSTQVVEPQAQDFHQLSGLHVLGPDHYPPLARGPLLLRICSQPGIAQAVNRADYPIRWLTSPLKKWRQRGRPLGLKHTALGMSGGTRSR</sequence>
<gene>
    <name evidence="2" type="ORF">MIND_01150400</name>
</gene>
<dbReference type="GeneID" id="59350550"/>
<feature type="region of interest" description="Disordered" evidence="1">
    <location>
        <begin position="190"/>
        <end position="219"/>
    </location>
</feature>